<accession>K4JV15</accession>
<keyword evidence="1" id="KW-0812">Transmembrane</keyword>
<keyword evidence="3" id="KW-1185">Reference proteome</keyword>
<reference evidence="2 3" key="1">
    <citation type="submission" date="2012-08" db="EMBL/GenBank/DDBJ databases">
        <title>Abalone herpesvirus genome reveals unexpected ancestry.</title>
        <authorList>
            <person name="Savin K.W."/>
            <person name="Fegan M."/>
            <person name="Powney R."/>
            <person name="Savage D."/>
            <person name="Wong F."/>
            <person name="Sawbridge T."/>
            <person name="Helsham J."/>
            <person name="Vardy M."/>
            <person name="Cogan N."/>
            <person name="Mohammad I."/>
            <person name="Cocks B.G."/>
            <person name="Warner S."/>
        </authorList>
    </citation>
    <scope>NUCLEOTIDE SEQUENCE [LARGE SCALE GENOMIC DNA]</scope>
    <source>
        <strain evidence="3">Isolate Abalone/Australia/Victoria/2009</strain>
    </source>
</reference>
<keyword evidence="1" id="KW-0472">Membrane</keyword>
<gene>
    <name evidence="2" type="ORF">AbHV_ORF11</name>
</gene>
<dbReference type="EMBL" id="JX453331">
    <property type="protein sequence ID" value="AFU90021.1"/>
    <property type="molecule type" value="Genomic_DNA"/>
</dbReference>
<organism evidence="2 3">
    <name type="scientific">Abalone herpesvirus (isolate Abalone/Australia/Victoria/2009)</name>
    <name type="common">AbHV</name>
    <dbReference type="NCBI Taxonomy" id="1241371"/>
    <lineage>
        <taxon>Viruses</taxon>
        <taxon>Duplodnaviria</taxon>
        <taxon>Heunggongvirae</taxon>
        <taxon>Peploviricota</taxon>
        <taxon>Herviviricetes</taxon>
        <taxon>Herpesvirales</taxon>
        <taxon>Malacoherpesviridae</taxon>
        <taxon>Aurivirus</taxon>
        <taxon>Aurivirus haliotidmalaco1</taxon>
    </lineage>
</organism>
<name>K4JV15_ABHV</name>
<dbReference type="RefSeq" id="YP_006908661.1">
    <property type="nucleotide sequence ID" value="NC_018874.1"/>
</dbReference>
<feature type="transmembrane region" description="Helical" evidence="1">
    <location>
        <begin position="6"/>
        <end position="25"/>
    </location>
</feature>
<sequence>MYKFLRVYEILLLGTIVSAVDFALYKNDMKTGRMTVYCQKQKQAGENRLFYDTDVYEDDTLLYDGWSTSKKGNFGVNTICGDRDYQLPAGQMVSNSFNVRPQERNTICLSAEAQCENYQKFTFVGRSSFFKCETPECEARNLLGDKYVSPFISLDGVPNNTLVEFKENVIMAPVDYSMMDRWNGIGTKNAMQHFMSQIYYGIKFYNKVKVVTFSSPGTLPTKGEKFLLVYRQTEDCEPPNGGFSKVGEPCDGPFTFYYVQRSPDYPTDFEITERHLCGRTVTFTLFFDIRAVDNRSKFYFLPHEFKNENFDFNKNISYNSTTKCGLTGVKKASIVKRELMNHFASFCPERQKDAGG</sequence>
<dbReference type="GeneID" id="13853630"/>
<protein>
    <submittedName>
        <fullName evidence="2">Uncharacterized protein</fullName>
    </submittedName>
</protein>
<organismHost>
    <name type="scientific">Haliotidae</name>
    <name type="common">abalones</name>
    <dbReference type="NCBI Taxonomy" id="6451"/>
</organismHost>
<keyword evidence="1" id="KW-1133">Transmembrane helix</keyword>
<proteinExistence type="predicted"/>
<dbReference type="Proteomes" id="UP000029777">
    <property type="component" value="Segment"/>
</dbReference>
<evidence type="ECO:0000313" key="3">
    <source>
        <dbReference type="Proteomes" id="UP000029777"/>
    </source>
</evidence>
<dbReference type="KEGG" id="vg:13853630"/>
<evidence type="ECO:0000313" key="2">
    <source>
        <dbReference type="EMBL" id="AFU90021.1"/>
    </source>
</evidence>
<evidence type="ECO:0000256" key="1">
    <source>
        <dbReference type="SAM" id="Phobius"/>
    </source>
</evidence>